<dbReference type="Pfam" id="PF00067">
    <property type="entry name" value="p450"/>
    <property type="match status" value="1"/>
</dbReference>
<evidence type="ECO:0000313" key="9">
    <source>
        <dbReference type="EMBL" id="KAK3215891.1"/>
    </source>
</evidence>
<dbReference type="InterPro" id="IPR036396">
    <property type="entry name" value="Cyt_P450_sf"/>
</dbReference>
<evidence type="ECO:0000256" key="1">
    <source>
        <dbReference type="ARBA" id="ARBA00001971"/>
    </source>
</evidence>
<dbReference type="InterPro" id="IPR017972">
    <property type="entry name" value="Cyt_P450_CS"/>
</dbReference>
<feature type="region of interest" description="Disordered" evidence="7">
    <location>
        <begin position="283"/>
        <end position="306"/>
    </location>
</feature>
<evidence type="ECO:0000256" key="5">
    <source>
        <dbReference type="PIRSR" id="PIRSR602401-1"/>
    </source>
</evidence>
<sequence>MYNTMGILYYGIVLITLCFITPQLWALQRNYRAARATGLPIVVFPYDPDSLLHIIFANPLRPVLHAILPTSLFDIFELTTFGWEFRDKAAIHERLGLNFIIVSPGVNRLICAEPAVGQTILARRKDFVHQDVSLQAMGFLGKNIITNNHDAWSRQRRIVAPALSERISSDVWKVSAEHASSLANILLSSGPSTTDTIPGLRAIAINVLTRIAYGHKKPFALPSSSYDPKAEISYVDGICITVEFLVVAAFLPGRLLRLPIMPRSVQTLGVALERLPELTKNMLRREREKPVDLTDSPQDADSGPTQAPETILKTFVRLSDQSEEQADSRDITAGKSFLTEEEIAGNLFIFTAAGFDTTANTMGYAVTILAAYPQWQAWVQEEIDSLMGSPSTRSEDEPVLPDYATTFPRLIRCLAVMFETLRLFPPVIAVTRTTTTNQHIPSGNAPEQSFVLQRPSSAHVNIMALHTSPSTWGADALEFNPARWLQAADGKVGAEELVTPSRGVFIPWSSGPRTCPGQKMSQVEFVSVFATLFGRCGVEPVPADGESMQQARQKLLDLTQDSEPILTLQMNRPKDVHLKWVKRGSV</sequence>
<evidence type="ECO:0000256" key="3">
    <source>
        <dbReference type="ARBA" id="ARBA00022723"/>
    </source>
</evidence>
<evidence type="ECO:0000256" key="8">
    <source>
        <dbReference type="SAM" id="Phobius"/>
    </source>
</evidence>
<evidence type="ECO:0000313" key="10">
    <source>
        <dbReference type="Proteomes" id="UP001280581"/>
    </source>
</evidence>
<keyword evidence="3 5" id="KW-0479">Metal-binding</keyword>
<feature type="compositionally biased region" description="Basic and acidic residues" evidence="7">
    <location>
        <begin position="283"/>
        <end position="292"/>
    </location>
</feature>
<dbReference type="CDD" id="cd11070">
    <property type="entry name" value="CYP56-like"/>
    <property type="match status" value="1"/>
</dbReference>
<dbReference type="EMBL" id="WVTA01000002">
    <property type="protein sequence ID" value="KAK3215891.1"/>
    <property type="molecule type" value="Genomic_DNA"/>
</dbReference>
<keyword evidence="5 6" id="KW-0349">Heme</keyword>
<proteinExistence type="inferred from homology"/>
<dbReference type="PRINTS" id="PR00463">
    <property type="entry name" value="EP450I"/>
</dbReference>
<dbReference type="GO" id="GO:0020037">
    <property type="term" value="F:heme binding"/>
    <property type="evidence" value="ECO:0007669"/>
    <property type="project" value="InterPro"/>
</dbReference>
<evidence type="ECO:0000256" key="6">
    <source>
        <dbReference type="RuleBase" id="RU000461"/>
    </source>
</evidence>
<comment type="caution">
    <text evidence="9">The sequence shown here is derived from an EMBL/GenBank/DDBJ whole genome shotgun (WGS) entry which is preliminary data.</text>
</comment>
<dbReference type="InterPro" id="IPR002401">
    <property type="entry name" value="Cyt_P450_E_grp-I"/>
</dbReference>
<dbReference type="GO" id="GO:0004497">
    <property type="term" value="F:monooxygenase activity"/>
    <property type="evidence" value="ECO:0007669"/>
    <property type="project" value="UniProtKB-KW"/>
</dbReference>
<dbReference type="PANTHER" id="PTHR24305:SF166">
    <property type="entry name" value="CYTOCHROME P450 12A4, MITOCHONDRIAL-RELATED"/>
    <property type="match status" value="1"/>
</dbReference>
<keyword evidence="10" id="KW-1185">Reference proteome</keyword>
<evidence type="ECO:0008006" key="11">
    <source>
        <dbReference type="Google" id="ProtNLM"/>
    </source>
</evidence>
<feature type="binding site" description="axial binding residue" evidence="5">
    <location>
        <position position="515"/>
    </location>
    <ligand>
        <name>heme</name>
        <dbReference type="ChEBI" id="CHEBI:30413"/>
    </ligand>
    <ligandPart>
        <name>Fe</name>
        <dbReference type="ChEBI" id="CHEBI:18248"/>
    </ligandPart>
</feature>
<dbReference type="SUPFAM" id="SSF48264">
    <property type="entry name" value="Cytochrome P450"/>
    <property type="match status" value="1"/>
</dbReference>
<dbReference type="GO" id="GO:0016705">
    <property type="term" value="F:oxidoreductase activity, acting on paired donors, with incorporation or reduction of molecular oxygen"/>
    <property type="evidence" value="ECO:0007669"/>
    <property type="project" value="InterPro"/>
</dbReference>
<dbReference type="PROSITE" id="PS00086">
    <property type="entry name" value="CYTOCHROME_P450"/>
    <property type="match status" value="1"/>
</dbReference>
<organism evidence="9 10">
    <name type="scientific">Pseudopithomyces chartarum</name>
    <dbReference type="NCBI Taxonomy" id="1892770"/>
    <lineage>
        <taxon>Eukaryota</taxon>
        <taxon>Fungi</taxon>
        <taxon>Dikarya</taxon>
        <taxon>Ascomycota</taxon>
        <taxon>Pezizomycotina</taxon>
        <taxon>Dothideomycetes</taxon>
        <taxon>Pleosporomycetidae</taxon>
        <taxon>Pleosporales</taxon>
        <taxon>Massarineae</taxon>
        <taxon>Didymosphaeriaceae</taxon>
        <taxon>Pseudopithomyces</taxon>
    </lineage>
</organism>
<dbReference type="Proteomes" id="UP001280581">
    <property type="component" value="Unassembled WGS sequence"/>
</dbReference>
<reference evidence="9 10" key="1">
    <citation type="submission" date="2021-02" db="EMBL/GenBank/DDBJ databases">
        <title>Genome assembly of Pseudopithomyces chartarum.</title>
        <authorList>
            <person name="Jauregui R."/>
            <person name="Singh J."/>
            <person name="Voisey C."/>
        </authorList>
    </citation>
    <scope>NUCLEOTIDE SEQUENCE [LARGE SCALE GENOMIC DNA]</scope>
    <source>
        <strain evidence="9 10">AGR01</strain>
    </source>
</reference>
<dbReference type="PANTHER" id="PTHR24305">
    <property type="entry name" value="CYTOCHROME P450"/>
    <property type="match status" value="1"/>
</dbReference>
<dbReference type="PRINTS" id="PR00385">
    <property type="entry name" value="P450"/>
</dbReference>
<keyword evidence="8" id="KW-0812">Transmembrane</keyword>
<evidence type="ECO:0000256" key="4">
    <source>
        <dbReference type="ARBA" id="ARBA00023004"/>
    </source>
</evidence>
<comment type="similarity">
    <text evidence="2 6">Belongs to the cytochrome P450 family.</text>
</comment>
<keyword evidence="6" id="KW-0503">Monooxygenase</keyword>
<dbReference type="GO" id="GO:0005506">
    <property type="term" value="F:iron ion binding"/>
    <property type="evidence" value="ECO:0007669"/>
    <property type="project" value="InterPro"/>
</dbReference>
<dbReference type="InterPro" id="IPR050121">
    <property type="entry name" value="Cytochrome_P450_monoxygenase"/>
</dbReference>
<accession>A0AAN6M825</accession>
<dbReference type="InterPro" id="IPR001128">
    <property type="entry name" value="Cyt_P450"/>
</dbReference>
<name>A0AAN6M825_9PLEO</name>
<keyword evidence="8" id="KW-0472">Membrane</keyword>
<evidence type="ECO:0000256" key="7">
    <source>
        <dbReference type="SAM" id="MobiDB-lite"/>
    </source>
</evidence>
<comment type="cofactor">
    <cofactor evidence="1 5">
        <name>heme</name>
        <dbReference type="ChEBI" id="CHEBI:30413"/>
    </cofactor>
</comment>
<evidence type="ECO:0000256" key="2">
    <source>
        <dbReference type="ARBA" id="ARBA00010617"/>
    </source>
</evidence>
<dbReference type="AlphaFoldDB" id="A0AAN6M825"/>
<protein>
    <recommendedName>
        <fullName evidence="11">Cytochrome P450</fullName>
    </recommendedName>
</protein>
<keyword evidence="6" id="KW-0560">Oxidoreductase</keyword>
<keyword evidence="8" id="KW-1133">Transmembrane helix</keyword>
<feature type="compositionally biased region" description="Polar residues" evidence="7">
    <location>
        <begin position="295"/>
        <end position="306"/>
    </location>
</feature>
<keyword evidence="4 5" id="KW-0408">Iron</keyword>
<dbReference type="Gene3D" id="1.10.630.10">
    <property type="entry name" value="Cytochrome P450"/>
    <property type="match status" value="1"/>
</dbReference>
<feature type="transmembrane region" description="Helical" evidence="8">
    <location>
        <begin position="7"/>
        <end position="25"/>
    </location>
</feature>
<gene>
    <name evidence="9" type="ORF">GRF29_8g1476847</name>
</gene>